<feature type="domain" description="AAA-ATPase-like" evidence="1">
    <location>
        <begin position="9"/>
        <end position="205"/>
    </location>
</feature>
<dbReference type="Pfam" id="PF09820">
    <property type="entry name" value="AAA-ATPase_like"/>
    <property type="match status" value="1"/>
</dbReference>
<reference evidence="3" key="2">
    <citation type="journal article" date="2018" name="BMC Genomics">
        <title>Whole genome sequencing and function prediction of 133 gut anaerobes isolated from chicken caecum in pure cultures.</title>
        <authorList>
            <person name="Medvecky M."/>
            <person name="Cejkova D."/>
            <person name="Polansky O."/>
            <person name="Karasova D."/>
            <person name="Kubasova T."/>
            <person name="Cizek A."/>
            <person name="Rychlik I."/>
        </authorList>
    </citation>
    <scope>NUCLEOTIDE SEQUENCE</scope>
    <source>
        <strain evidence="3">An67</strain>
    </source>
</reference>
<dbReference type="Proteomes" id="UP001055048">
    <property type="component" value="Unassembled WGS sequence"/>
</dbReference>
<dbReference type="EMBL" id="NFHS01000006">
    <property type="protein sequence ID" value="OUN53851.1"/>
    <property type="molecule type" value="Genomic_DNA"/>
</dbReference>
<sequence length="517" mass="60324">MGQQPRIYPIGIQNFESLRKDGYVYIDKTALIHQLVSSGRYYFLNRPRRFGKSLLISTLEAYFQGKRELFEGLAMATLEKEWVKRPVLHLDLNIGKYDTPDSLDKMLDNALSKWESLYGTGVAESTLALRFKGIVERACEQTGERVAILIDEYDKPLLQAIGNYDLQREFRNTLKPFYGVLKTMDGCIKFALLTGVTKFGKVSVFSDLNNLDDITMREPYVSLCGITEQEIHDNFEEEIHELATAQGMTYPEACSELKKCYDGYHFVENTEGIYNPFSLLNTFKYKKFGSYWFETGTPTYLVDLLRNNHYDLERMTHEETDADVLNSIYGDEEPIPVIFQSGYLTIKEYDKRFGLYRLGFPNREVEEGFIKFLMPFYTRFSKIEAPFEIQKFVREIEQGQPEAFLKRLQSFFADTPYELVRELELHYQNVLFIIFKLVGFYTQAEYHTSEGRVDLVVKTTDYIYVMEFKLEGTAEEAIRQINEKHYALPFEADPRKLFKVGVSFCNKTRNIGKWIIE</sequence>
<organism evidence="3 4">
    <name type="scientific">Bacteroides uniformis</name>
    <dbReference type="NCBI Taxonomy" id="820"/>
    <lineage>
        <taxon>Bacteria</taxon>
        <taxon>Pseudomonadati</taxon>
        <taxon>Bacteroidota</taxon>
        <taxon>Bacteroidia</taxon>
        <taxon>Bacteroidales</taxon>
        <taxon>Bacteroidaceae</taxon>
        <taxon>Bacteroides</taxon>
    </lineage>
</organism>
<evidence type="ECO:0000313" key="4">
    <source>
        <dbReference type="Proteomes" id="UP000196329"/>
    </source>
</evidence>
<proteinExistence type="predicted"/>
<gene>
    <name evidence="3" type="ORF">B5G17_12975</name>
    <name evidence="2" type="ORF">CE91St12_16650</name>
</gene>
<dbReference type="EMBL" id="BQNL01000001">
    <property type="protein sequence ID" value="GKH13455.1"/>
    <property type="molecule type" value="Genomic_DNA"/>
</dbReference>
<reference evidence="2" key="3">
    <citation type="submission" date="2022-01" db="EMBL/GenBank/DDBJ databases">
        <title>Novel bile acid biosynthetic pathways are enriched in the microbiome of centenarians.</title>
        <authorList>
            <person name="Sato Y."/>
            <person name="Atarashi K."/>
            <person name="Plichta R.D."/>
            <person name="Arai Y."/>
            <person name="Sasajima S."/>
            <person name="Kearney M.S."/>
            <person name="Suda W."/>
            <person name="Takeshita K."/>
            <person name="Sasaki T."/>
            <person name="Okamoto S."/>
            <person name="Skelly N.A."/>
            <person name="Okamura Y."/>
            <person name="Vlamakis H."/>
            <person name="Li Y."/>
            <person name="Tanoue T."/>
            <person name="Takei H."/>
            <person name="Nittono H."/>
            <person name="Narushima S."/>
            <person name="Irie J."/>
            <person name="Itoh H."/>
            <person name="Moriya K."/>
            <person name="Sugiura Y."/>
            <person name="Suematsu M."/>
            <person name="Moritoki N."/>
            <person name="Shibata S."/>
            <person name="Littman R.D."/>
            <person name="Fischbach A.M."/>
            <person name="Uwamino Y."/>
            <person name="Inoue T."/>
            <person name="Honda A."/>
            <person name="Hattori M."/>
            <person name="Murai T."/>
            <person name="Xavier J.R."/>
            <person name="Hirose N."/>
            <person name="Honda K."/>
        </authorList>
    </citation>
    <scope>NUCLEOTIDE SEQUENCE</scope>
    <source>
        <strain evidence="2">CE91-St12</strain>
    </source>
</reference>
<dbReference type="InterPro" id="IPR012547">
    <property type="entry name" value="PDDEXK_9"/>
</dbReference>
<dbReference type="Pfam" id="PF08011">
    <property type="entry name" value="PDDEXK_9"/>
    <property type="match status" value="1"/>
</dbReference>
<name>A0A1Y3UYF2_BACUN</name>
<dbReference type="PANTHER" id="PTHR34825:SF1">
    <property type="entry name" value="AAA-ATPASE-LIKE DOMAIN-CONTAINING PROTEIN"/>
    <property type="match status" value="1"/>
</dbReference>
<dbReference type="Proteomes" id="UP000196329">
    <property type="component" value="Unassembled WGS sequence"/>
</dbReference>
<protein>
    <submittedName>
        <fullName evidence="3">AAA family ATPase</fullName>
    </submittedName>
    <submittedName>
        <fullName evidence="2">ATPase AAA</fullName>
    </submittedName>
</protein>
<dbReference type="RefSeq" id="WP_087332967.1">
    <property type="nucleotide sequence ID" value="NZ_BQNL01000001.1"/>
</dbReference>
<dbReference type="PANTHER" id="PTHR34825">
    <property type="entry name" value="CONSERVED PROTEIN, WITH A WEAK D-GALACTARATE DEHYDRATASE/ALTRONATE HYDROLASE DOMAIN"/>
    <property type="match status" value="1"/>
</dbReference>
<reference evidence="4" key="1">
    <citation type="submission" date="2017-04" db="EMBL/GenBank/DDBJ databases">
        <title>Function of individual gut microbiota members based on whole genome sequencing of pure cultures obtained from chicken caecum.</title>
        <authorList>
            <person name="Medvecky M."/>
            <person name="Cejkova D."/>
            <person name="Polansky O."/>
            <person name="Karasova D."/>
            <person name="Kubasova T."/>
            <person name="Cizek A."/>
            <person name="Rychlik I."/>
        </authorList>
    </citation>
    <scope>NUCLEOTIDE SEQUENCE [LARGE SCALE GENOMIC DNA]</scope>
    <source>
        <strain evidence="4">An67</strain>
    </source>
</reference>
<evidence type="ECO:0000313" key="2">
    <source>
        <dbReference type="EMBL" id="GKH13455.1"/>
    </source>
</evidence>
<evidence type="ECO:0000313" key="3">
    <source>
        <dbReference type="EMBL" id="OUN53851.1"/>
    </source>
</evidence>
<dbReference type="InterPro" id="IPR018631">
    <property type="entry name" value="AAA-ATPase-like_dom"/>
</dbReference>
<dbReference type="AlphaFoldDB" id="A0A1Y3UYF2"/>
<comment type="caution">
    <text evidence="3">The sequence shown here is derived from an EMBL/GenBank/DDBJ whole genome shotgun (WGS) entry which is preliminary data.</text>
</comment>
<evidence type="ECO:0000259" key="1">
    <source>
        <dbReference type="Pfam" id="PF09820"/>
    </source>
</evidence>
<accession>A0A1Y3UYF2</accession>